<keyword evidence="7" id="KW-1185">Reference proteome</keyword>
<keyword evidence="5" id="KW-0560">Oxidoreductase</keyword>
<dbReference type="Gene3D" id="3.30.9.10">
    <property type="entry name" value="D-Amino Acid Oxidase, subunit A, domain 2"/>
    <property type="match status" value="1"/>
</dbReference>
<dbReference type="SUPFAM" id="SSF51905">
    <property type="entry name" value="FAD/NAD(P)-binding domain"/>
    <property type="match status" value="1"/>
</dbReference>
<dbReference type="FunCoup" id="A0A6I9TE33">
    <property type="interactions" value="425"/>
</dbReference>
<evidence type="ECO:0000256" key="3">
    <source>
        <dbReference type="ARBA" id="ARBA00022630"/>
    </source>
</evidence>
<comment type="cofactor">
    <cofactor evidence="1">
        <name>FAD</name>
        <dbReference type="ChEBI" id="CHEBI:57692"/>
    </cofactor>
</comment>
<evidence type="ECO:0000256" key="2">
    <source>
        <dbReference type="ARBA" id="ARBA00010989"/>
    </source>
</evidence>
<dbReference type="GO" id="GO:0008115">
    <property type="term" value="F:sarcosine oxidase activity"/>
    <property type="evidence" value="ECO:0007669"/>
    <property type="project" value="TreeGrafter"/>
</dbReference>
<proteinExistence type="inferred from homology"/>
<dbReference type="InterPro" id="IPR045170">
    <property type="entry name" value="MTOX"/>
</dbReference>
<sequence>MENSGQVFDVIVIGAGVMGSSTAYHTTKRGLTTLLLEQFDFLHYRGSSHGESRTIRATYPEDYYSSMALESSRLWQEAEAEAGYRVYFKTKQFDMGPSDNKSLLAVISSCRKNSIPVRVLNQDEVFEEFSGIFELPEDWIGVVTEFGGVIKPTKAVSMFQALALRRGAVLKDNSEVIDIAKDRETGEIVVLTGGHGEYRCRKCIITAGAWTRKLIEKVRGLLLPIQPLETTVHYWKINEGNEGKFTIENGFPSFASYGDPYIYGTPSLEFPGLIKIPMHAGRPCDPEDRTWAAPTAQVELLQDWIKGRFGDLVDTKKPVMTQSCMYSMTPDEDYVIDFLGGEFGEDAVVCGGFSGHGFKMGPVVGRIAAELVESGRAAGVELRHFRIGRFEGNCKGNVKDFDDQVKKSPTGKPVTSVLIP</sequence>
<keyword evidence="4" id="KW-0274">FAD</keyword>
<dbReference type="InterPro" id="IPR036188">
    <property type="entry name" value="FAD/NAD-bd_sf"/>
</dbReference>
<evidence type="ECO:0000259" key="6">
    <source>
        <dbReference type="Pfam" id="PF01266"/>
    </source>
</evidence>
<evidence type="ECO:0000256" key="5">
    <source>
        <dbReference type="ARBA" id="ARBA00023002"/>
    </source>
</evidence>
<gene>
    <name evidence="8" type="primary">LOC105164917</name>
</gene>
<comment type="similarity">
    <text evidence="2">Belongs to the MSOX/MTOX family.</text>
</comment>
<reference evidence="8" key="1">
    <citation type="journal article" date="2012" name="BMC Genomics">
        <title>Development and validation of genic-SSR markers in sesame by RNA-seq.</title>
        <authorList>
            <person name="Zhang H."/>
            <person name="Wei L."/>
            <person name="Miao H."/>
            <person name="Zhang T."/>
            <person name="Wang C."/>
        </authorList>
    </citation>
    <scope>NUCLEOTIDE SEQUENCE</scope>
</reference>
<dbReference type="InterPro" id="IPR006076">
    <property type="entry name" value="FAD-dep_OxRdtase"/>
</dbReference>
<keyword evidence="3" id="KW-0285">Flavoprotein</keyword>
<name>A0A6I9TE33_SESIN</name>
<protein>
    <submittedName>
        <fullName evidence="8">Probable sarcosine oxidase</fullName>
    </submittedName>
</protein>
<organism evidence="7 8">
    <name type="scientific">Sesamum indicum</name>
    <name type="common">Oriental sesame</name>
    <name type="synonym">Sesamum orientale</name>
    <dbReference type="NCBI Taxonomy" id="4182"/>
    <lineage>
        <taxon>Eukaryota</taxon>
        <taxon>Viridiplantae</taxon>
        <taxon>Streptophyta</taxon>
        <taxon>Embryophyta</taxon>
        <taxon>Tracheophyta</taxon>
        <taxon>Spermatophyta</taxon>
        <taxon>Magnoliopsida</taxon>
        <taxon>eudicotyledons</taxon>
        <taxon>Gunneridae</taxon>
        <taxon>Pentapetalae</taxon>
        <taxon>asterids</taxon>
        <taxon>lamiids</taxon>
        <taxon>Lamiales</taxon>
        <taxon>Pedaliaceae</taxon>
        <taxon>Sesamum</taxon>
    </lineage>
</organism>
<reference evidence="8" key="2">
    <citation type="submission" date="2025-08" db="UniProtKB">
        <authorList>
            <consortium name="RefSeq"/>
        </authorList>
    </citation>
    <scope>IDENTIFICATION</scope>
</reference>
<evidence type="ECO:0000256" key="4">
    <source>
        <dbReference type="ARBA" id="ARBA00022827"/>
    </source>
</evidence>
<evidence type="ECO:0000313" key="8">
    <source>
        <dbReference type="RefSeq" id="XP_011082044.2"/>
    </source>
</evidence>
<accession>A0A6I9TE33</accession>
<dbReference type="InParanoid" id="A0A6I9TE33"/>
<dbReference type="GO" id="GO:0050660">
    <property type="term" value="F:flavin adenine dinucleotide binding"/>
    <property type="evidence" value="ECO:0007669"/>
    <property type="project" value="InterPro"/>
</dbReference>
<dbReference type="AlphaFoldDB" id="A0A6I9TE33"/>
<dbReference type="KEGG" id="sind:105164917"/>
<dbReference type="PANTHER" id="PTHR10961:SF7">
    <property type="entry name" value="FAD DEPENDENT OXIDOREDUCTASE DOMAIN-CONTAINING PROTEIN"/>
    <property type="match status" value="1"/>
</dbReference>
<dbReference type="OrthoDB" id="424974at2759"/>
<dbReference type="GeneID" id="105164917"/>
<dbReference type="SUPFAM" id="SSF54373">
    <property type="entry name" value="FAD-linked reductases, C-terminal domain"/>
    <property type="match status" value="1"/>
</dbReference>
<evidence type="ECO:0000256" key="1">
    <source>
        <dbReference type="ARBA" id="ARBA00001974"/>
    </source>
</evidence>
<evidence type="ECO:0000313" key="7">
    <source>
        <dbReference type="Proteomes" id="UP000504604"/>
    </source>
</evidence>
<dbReference type="Proteomes" id="UP000504604">
    <property type="component" value="Linkage group LG6"/>
</dbReference>
<dbReference type="RefSeq" id="XP_011082044.2">
    <property type="nucleotide sequence ID" value="XM_011083742.2"/>
</dbReference>
<feature type="domain" description="FAD dependent oxidoreductase" evidence="6">
    <location>
        <begin position="9"/>
        <end position="371"/>
    </location>
</feature>
<dbReference type="Gene3D" id="3.50.50.60">
    <property type="entry name" value="FAD/NAD(P)-binding domain"/>
    <property type="match status" value="1"/>
</dbReference>
<dbReference type="Pfam" id="PF01266">
    <property type="entry name" value="DAO"/>
    <property type="match status" value="1"/>
</dbReference>
<dbReference type="PANTHER" id="PTHR10961">
    <property type="entry name" value="PEROXISOMAL SARCOSINE OXIDASE"/>
    <property type="match status" value="1"/>
</dbReference>